<feature type="signal peptide" evidence="1">
    <location>
        <begin position="1"/>
        <end position="28"/>
    </location>
</feature>
<name>A0ABV1FAA6_9FIRM</name>
<accession>A0ABV1FAA6</accession>
<gene>
    <name evidence="2" type="ORF">WMO39_07735</name>
</gene>
<proteinExistence type="predicted"/>
<evidence type="ECO:0000313" key="3">
    <source>
        <dbReference type="Proteomes" id="UP001490816"/>
    </source>
</evidence>
<keyword evidence="1" id="KW-0732">Signal</keyword>
<dbReference type="RefSeq" id="WP_015524168.1">
    <property type="nucleotide sequence ID" value="NZ_JBBMEZ010000019.1"/>
</dbReference>
<sequence length="101" mass="11304">MKKKAAKIFTAFIMTAIIAQGTVMVASAAETDSTPDSVIVIETATPDSSFLESGADSTAIQPRADVIVRKWRRGSHGQLQYRRWNQTKLKWVDDEWIDYKG</sequence>
<reference evidence="2 3" key="1">
    <citation type="submission" date="2024-03" db="EMBL/GenBank/DDBJ databases">
        <title>Human intestinal bacterial collection.</title>
        <authorList>
            <person name="Pauvert C."/>
            <person name="Hitch T.C.A."/>
            <person name="Clavel T."/>
        </authorList>
    </citation>
    <scope>NUCLEOTIDE SEQUENCE [LARGE SCALE GENOMIC DNA]</scope>
    <source>
        <strain evidence="2 3">CLA-JM-H38</strain>
    </source>
</reference>
<dbReference type="Proteomes" id="UP001490816">
    <property type="component" value="Unassembled WGS sequence"/>
</dbReference>
<comment type="caution">
    <text evidence="2">The sequence shown here is derived from an EMBL/GenBank/DDBJ whole genome shotgun (WGS) entry which is preliminary data.</text>
</comment>
<dbReference type="EMBL" id="JBBMEZ010000019">
    <property type="protein sequence ID" value="MEQ2470216.1"/>
    <property type="molecule type" value="Genomic_DNA"/>
</dbReference>
<keyword evidence="3" id="KW-1185">Reference proteome</keyword>
<organism evidence="2 3">
    <name type="scientific">Ruminococcoides intestinale</name>
    <dbReference type="NCBI Taxonomy" id="3133162"/>
    <lineage>
        <taxon>Bacteria</taxon>
        <taxon>Bacillati</taxon>
        <taxon>Bacillota</taxon>
        <taxon>Clostridia</taxon>
        <taxon>Eubacteriales</taxon>
        <taxon>Oscillospiraceae</taxon>
        <taxon>Ruminococcoides</taxon>
    </lineage>
</organism>
<protein>
    <submittedName>
        <fullName evidence="2">Uncharacterized protein</fullName>
    </submittedName>
</protein>
<evidence type="ECO:0000313" key="2">
    <source>
        <dbReference type="EMBL" id="MEQ2470216.1"/>
    </source>
</evidence>
<evidence type="ECO:0000256" key="1">
    <source>
        <dbReference type="SAM" id="SignalP"/>
    </source>
</evidence>
<feature type="chain" id="PRO_5046631992" evidence="1">
    <location>
        <begin position="29"/>
        <end position="101"/>
    </location>
</feature>